<feature type="non-terminal residue" evidence="1">
    <location>
        <position position="1"/>
    </location>
</feature>
<sequence length="63" mass="6674">EGRQGAGVVHKRIGIGVQVAVVGVAYGHGRPHALAVVGVRQLTRQGRRATEESVRLLVAPQVR</sequence>
<gene>
    <name evidence="1" type="ORF">CEN46_12095</name>
</gene>
<evidence type="ECO:0000313" key="1">
    <source>
        <dbReference type="EMBL" id="PMB22544.1"/>
    </source>
</evidence>
<reference evidence="1 2" key="1">
    <citation type="submission" date="2017-07" db="EMBL/GenBank/DDBJ databases">
        <title>Genomes of Fischerella (Mastigocladus) sp. strains.</title>
        <authorList>
            <person name="Miller S.R."/>
        </authorList>
    </citation>
    <scope>NUCLEOTIDE SEQUENCE [LARGE SCALE GENOMIC DNA]</scope>
    <source>
        <strain evidence="1 2">CCMEE 5318</strain>
    </source>
</reference>
<comment type="caution">
    <text evidence="1">The sequence shown here is derived from an EMBL/GenBank/DDBJ whole genome shotgun (WGS) entry which is preliminary data.</text>
</comment>
<dbReference type="Proteomes" id="UP000235081">
    <property type="component" value="Unassembled WGS sequence"/>
</dbReference>
<accession>A0A2N6LFS4</accession>
<organism evidence="1 2">
    <name type="scientific">Fischerella thermalis CCMEE 5318</name>
    <dbReference type="NCBI Taxonomy" id="2019666"/>
    <lineage>
        <taxon>Bacteria</taxon>
        <taxon>Bacillati</taxon>
        <taxon>Cyanobacteriota</taxon>
        <taxon>Cyanophyceae</taxon>
        <taxon>Nostocales</taxon>
        <taxon>Hapalosiphonaceae</taxon>
        <taxon>Fischerella</taxon>
    </lineage>
</organism>
<evidence type="ECO:0000313" key="2">
    <source>
        <dbReference type="Proteomes" id="UP000235081"/>
    </source>
</evidence>
<proteinExistence type="predicted"/>
<dbReference type="AlphaFoldDB" id="A0A2N6LFS4"/>
<dbReference type="EMBL" id="NMQE01000344">
    <property type="protein sequence ID" value="PMB22544.1"/>
    <property type="molecule type" value="Genomic_DNA"/>
</dbReference>
<name>A0A2N6LFS4_9CYAN</name>
<protein>
    <submittedName>
        <fullName evidence="1">Uncharacterized protein</fullName>
    </submittedName>
</protein>